<dbReference type="GO" id="GO:0050568">
    <property type="term" value="F:protein-glutamine glutaminase activity"/>
    <property type="evidence" value="ECO:0007669"/>
    <property type="project" value="UniProtKB-UniRule"/>
</dbReference>
<dbReference type="CDD" id="cd16432">
    <property type="entry name" value="CheB_Rec"/>
    <property type="match status" value="1"/>
</dbReference>
<dbReference type="EC" id="3.5.1.44" evidence="4"/>
<gene>
    <name evidence="4" type="primary">cheB</name>
    <name evidence="9" type="ORF">SAMN05660297_00213</name>
</gene>
<sequence>MTLKDKTVNVVVVDDSPFMRKIISDILNSDDGIKVIGDAKNGKKAIEIIKELKPDVVTMDIEMPIMNGLDALKEIMISHPVPVVMLSSLTYHGAQLTMEALELGAIDFIQKPTNIFAVNSQILKKEIIQKVKGAHKAKLISCSKAFNSSPKPSIVLANKGRLIRQKERDNIIAIGISTGGPRALQNIIPLVPKNFPGSFLVVQHMPPGFTKSLAERLNGISNVIVKEAEDSEKILPAHIYIAPGNYHLGIKEDSSKDLFIELTQDPPVSGHRPSADVLFQSIAKTKQNNINITAVIMTGMGSDGTKGLSVLKEKKEAYIVAQDEESSVVYGMPKSALKAGVVDVVTPLEKIMDVIVKRVGV</sequence>
<dbReference type="SUPFAM" id="SSF52172">
    <property type="entry name" value="CheY-like"/>
    <property type="match status" value="1"/>
</dbReference>
<keyword evidence="10" id="KW-1185">Reference proteome</keyword>
<comment type="function">
    <text evidence="4">Involved in chemotaxis. Part of a chemotaxis signal transduction system that modulates chemotaxis in response to various stimuli. Catalyzes the demethylation of specific methylglutamate residues introduced into the chemoreceptors (methyl-accepting chemotaxis proteins or MCP) by CheR. Also mediates the irreversible deamidation of specific glutamine residues to glutamic acid.</text>
</comment>
<comment type="domain">
    <text evidence="4">Contains a C-terminal catalytic domain, and an N-terminal region which modulates catalytic activity.</text>
</comment>
<dbReference type="Pfam" id="PF00072">
    <property type="entry name" value="Response_reg"/>
    <property type="match status" value="1"/>
</dbReference>
<evidence type="ECO:0000256" key="1">
    <source>
        <dbReference type="ARBA" id="ARBA00022801"/>
    </source>
</evidence>
<dbReference type="InterPro" id="IPR011006">
    <property type="entry name" value="CheY-like_superfamily"/>
</dbReference>
<dbReference type="HAMAP" id="MF_00099">
    <property type="entry name" value="CheB_chemtxs"/>
    <property type="match status" value="1"/>
</dbReference>
<dbReference type="InterPro" id="IPR035909">
    <property type="entry name" value="CheB_C"/>
</dbReference>
<dbReference type="InterPro" id="IPR000673">
    <property type="entry name" value="Sig_transdc_resp-reg_Me-estase"/>
</dbReference>
<dbReference type="PROSITE" id="PS50122">
    <property type="entry name" value="CHEB"/>
    <property type="match status" value="1"/>
</dbReference>
<keyword evidence="4" id="KW-0963">Cytoplasm</keyword>
<dbReference type="AlphaFoldDB" id="A0A1H9YFT8"/>
<feature type="active site" evidence="4 5">
    <location>
        <position position="177"/>
    </location>
</feature>
<dbReference type="GO" id="GO:0006935">
    <property type="term" value="P:chemotaxis"/>
    <property type="evidence" value="ECO:0007669"/>
    <property type="project" value="UniProtKB-UniRule"/>
</dbReference>
<dbReference type="STRING" id="426128.SAMN05660297_00213"/>
<feature type="domain" description="CheB-type methylesterase" evidence="8">
    <location>
        <begin position="165"/>
        <end position="361"/>
    </location>
</feature>
<comment type="catalytic activity">
    <reaction evidence="4">
        <text>L-glutaminyl-[protein] + H2O = L-glutamyl-[protein] + NH4(+)</text>
        <dbReference type="Rhea" id="RHEA:16441"/>
        <dbReference type="Rhea" id="RHEA-COMP:10207"/>
        <dbReference type="Rhea" id="RHEA-COMP:10208"/>
        <dbReference type="ChEBI" id="CHEBI:15377"/>
        <dbReference type="ChEBI" id="CHEBI:28938"/>
        <dbReference type="ChEBI" id="CHEBI:29973"/>
        <dbReference type="ChEBI" id="CHEBI:30011"/>
        <dbReference type="EC" id="3.5.1.44"/>
    </reaction>
</comment>
<evidence type="ECO:0000256" key="4">
    <source>
        <dbReference type="HAMAP-Rule" id="MF_00099"/>
    </source>
</evidence>
<name>A0A1H9YFT8_9FIRM</name>
<evidence type="ECO:0000256" key="6">
    <source>
        <dbReference type="PROSITE-ProRule" id="PRU00169"/>
    </source>
</evidence>
<keyword evidence="1 4" id="KW-0378">Hydrolase</keyword>
<evidence type="ECO:0000313" key="9">
    <source>
        <dbReference type="EMBL" id="SES67896.1"/>
    </source>
</evidence>
<evidence type="ECO:0000313" key="10">
    <source>
        <dbReference type="Proteomes" id="UP000199568"/>
    </source>
</evidence>
<dbReference type="PANTHER" id="PTHR42872:SF3">
    <property type="entry name" value="PROTEIN-GLUTAMATE METHYLESTERASE_PROTEIN-GLUTAMINE GLUTAMINASE 1"/>
    <property type="match status" value="1"/>
</dbReference>
<keyword evidence="4 5" id="KW-0145">Chemotaxis</keyword>
<comment type="subcellular location">
    <subcellularLocation>
        <location evidence="4">Cytoplasm</location>
    </subcellularLocation>
</comment>
<dbReference type="GO" id="GO:0005737">
    <property type="term" value="C:cytoplasm"/>
    <property type="evidence" value="ECO:0007669"/>
    <property type="project" value="UniProtKB-SubCell"/>
</dbReference>
<comment type="PTM">
    <text evidence="4">Phosphorylated by CheA. Phosphorylation of the N-terminal regulatory domain activates the methylesterase activity.</text>
</comment>
<feature type="domain" description="Response regulatory" evidence="7">
    <location>
        <begin position="9"/>
        <end position="126"/>
    </location>
</feature>
<dbReference type="NCBIfam" id="NF001965">
    <property type="entry name" value="PRK00742.1"/>
    <property type="match status" value="1"/>
</dbReference>
<feature type="modified residue" description="4-aspartylphosphate" evidence="4 6">
    <location>
        <position position="60"/>
    </location>
</feature>
<organism evidence="9 10">
    <name type="scientific">Natronincola peptidivorans</name>
    <dbReference type="NCBI Taxonomy" id="426128"/>
    <lineage>
        <taxon>Bacteria</taxon>
        <taxon>Bacillati</taxon>
        <taxon>Bacillota</taxon>
        <taxon>Clostridia</taxon>
        <taxon>Peptostreptococcales</taxon>
        <taxon>Natronincolaceae</taxon>
        <taxon>Natronincola</taxon>
    </lineage>
</organism>
<keyword evidence="4 6" id="KW-0597">Phosphoprotein</keyword>
<evidence type="ECO:0000259" key="7">
    <source>
        <dbReference type="PROSITE" id="PS50110"/>
    </source>
</evidence>
<protein>
    <recommendedName>
        <fullName evidence="4">Protein-glutamate methylesterase/protein-glutamine glutaminase</fullName>
        <ecNumber evidence="4">3.1.1.61</ecNumber>
        <ecNumber evidence="4">3.5.1.44</ecNumber>
    </recommendedName>
</protein>
<evidence type="ECO:0000256" key="3">
    <source>
        <dbReference type="ARBA" id="ARBA00048267"/>
    </source>
</evidence>
<dbReference type="Gene3D" id="3.40.50.2300">
    <property type="match status" value="1"/>
</dbReference>
<dbReference type="Pfam" id="PF01339">
    <property type="entry name" value="CheB_methylest"/>
    <property type="match status" value="1"/>
</dbReference>
<dbReference type="PIRSF" id="PIRSF000876">
    <property type="entry name" value="RR_chemtxs_CheB"/>
    <property type="match status" value="1"/>
</dbReference>
<dbReference type="InterPro" id="IPR008248">
    <property type="entry name" value="CheB-like"/>
</dbReference>
<comment type="function">
    <text evidence="2">May play the central regulatory role in sporulation. It may be an element of the effector pathway responsible for the activation of sporulation genes in response to nutritional stress. Spo0A may act in concert with spo0H (a sigma factor) to control the expression of some genes that are critical to the sporulation process.</text>
</comment>
<dbReference type="Proteomes" id="UP000199568">
    <property type="component" value="Unassembled WGS sequence"/>
</dbReference>
<dbReference type="EMBL" id="FOHU01000001">
    <property type="protein sequence ID" value="SES67896.1"/>
    <property type="molecule type" value="Genomic_DNA"/>
</dbReference>
<dbReference type="InterPro" id="IPR001789">
    <property type="entry name" value="Sig_transdc_resp-reg_receiver"/>
</dbReference>
<evidence type="ECO:0000259" key="8">
    <source>
        <dbReference type="PROSITE" id="PS50122"/>
    </source>
</evidence>
<comment type="similarity">
    <text evidence="4">Belongs to the CheB family.</text>
</comment>
<dbReference type="SUPFAM" id="SSF52738">
    <property type="entry name" value="Methylesterase CheB, C-terminal domain"/>
    <property type="match status" value="1"/>
</dbReference>
<evidence type="ECO:0000256" key="5">
    <source>
        <dbReference type="PROSITE-ProRule" id="PRU00050"/>
    </source>
</evidence>
<proteinExistence type="inferred from homology"/>
<dbReference type="EC" id="3.1.1.61" evidence="4"/>
<comment type="catalytic activity">
    <reaction evidence="3 4">
        <text>[protein]-L-glutamate 5-O-methyl ester + H2O = L-glutamyl-[protein] + methanol + H(+)</text>
        <dbReference type="Rhea" id="RHEA:23236"/>
        <dbReference type="Rhea" id="RHEA-COMP:10208"/>
        <dbReference type="Rhea" id="RHEA-COMP:10311"/>
        <dbReference type="ChEBI" id="CHEBI:15377"/>
        <dbReference type="ChEBI" id="CHEBI:15378"/>
        <dbReference type="ChEBI" id="CHEBI:17790"/>
        <dbReference type="ChEBI" id="CHEBI:29973"/>
        <dbReference type="ChEBI" id="CHEBI:82795"/>
        <dbReference type="EC" id="3.1.1.61"/>
    </reaction>
</comment>
<dbReference type="GO" id="GO:0008984">
    <property type="term" value="F:protein-glutamate methylesterase activity"/>
    <property type="evidence" value="ECO:0007669"/>
    <property type="project" value="UniProtKB-UniRule"/>
</dbReference>
<dbReference type="Gene3D" id="3.40.50.180">
    <property type="entry name" value="Methylesterase CheB, C-terminal domain"/>
    <property type="match status" value="1"/>
</dbReference>
<feature type="active site" evidence="4 5">
    <location>
        <position position="303"/>
    </location>
</feature>
<accession>A0A1H9YFT8</accession>
<dbReference type="CDD" id="cd17541">
    <property type="entry name" value="REC_CheB-like"/>
    <property type="match status" value="1"/>
</dbReference>
<dbReference type="SMART" id="SM00448">
    <property type="entry name" value="REC"/>
    <property type="match status" value="1"/>
</dbReference>
<dbReference type="PANTHER" id="PTHR42872">
    <property type="entry name" value="PROTEIN-GLUTAMATE METHYLESTERASE/PROTEIN-GLUTAMINE GLUTAMINASE"/>
    <property type="match status" value="1"/>
</dbReference>
<dbReference type="GO" id="GO:0000156">
    <property type="term" value="F:phosphorelay response regulator activity"/>
    <property type="evidence" value="ECO:0007669"/>
    <property type="project" value="InterPro"/>
</dbReference>
<dbReference type="RefSeq" id="WP_280140720.1">
    <property type="nucleotide sequence ID" value="NZ_FOHU01000001.1"/>
</dbReference>
<evidence type="ECO:0000256" key="2">
    <source>
        <dbReference type="ARBA" id="ARBA00024867"/>
    </source>
</evidence>
<reference evidence="9 10" key="1">
    <citation type="submission" date="2016-10" db="EMBL/GenBank/DDBJ databases">
        <authorList>
            <person name="de Groot N.N."/>
        </authorList>
    </citation>
    <scope>NUCLEOTIDE SEQUENCE [LARGE SCALE GENOMIC DNA]</scope>
    <source>
        <strain evidence="9 10">DSM 18979</strain>
    </source>
</reference>
<feature type="active site" evidence="4 5">
    <location>
        <position position="204"/>
    </location>
</feature>
<dbReference type="PROSITE" id="PS50110">
    <property type="entry name" value="RESPONSE_REGULATORY"/>
    <property type="match status" value="1"/>
</dbReference>